<protein>
    <submittedName>
        <fullName evidence="3">PAS domain S-box protein</fullName>
    </submittedName>
</protein>
<dbReference type="Pfam" id="PF00989">
    <property type="entry name" value="PAS"/>
    <property type="match status" value="1"/>
</dbReference>
<dbReference type="NCBIfam" id="TIGR00229">
    <property type="entry name" value="sensory_box"/>
    <property type="match status" value="3"/>
</dbReference>
<dbReference type="SUPFAM" id="SSF55785">
    <property type="entry name" value="PYP-like sensor domain (PAS domain)"/>
    <property type="match status" value="3"/>
</dbReference>
<proteinExistence type="predicted"/>
<gene>
    <name evidence="3" type="ORF">ENQ87_06730</name>
</gene>
<dbReference type="InterPro" id="IPR001610">
    <property type="entry name" value="PAC"/>
</dbReference>
<feature type="domain" description="PAS" evidence="1">
    <location>
        <begin position="286"/>
        <end position="356"/>
    </location>
</feature>
<dbReference type="SMART" id="SM00086">
    <property type="entry name" value="PAC"/>
    <property type="match status" value="2"/>
</dbReference>
<dbReference type="InterPro" id="IPR000700">
    <property type="entry name" value="PAS-assoc_C"/>
</dbReference>
<dbReference type="EMBL" id="DSOV01000026">
    <property type="protein sequence ID" value="HEN42060.1"/>
    <property type="molecule type" value="Genomic_DNA"/>
</dbReference>
<feature type="domain" description="PAC" evidence="2">
    <location>
        <begin position="107"/>
        <end position="159"/>
    </location>
</feature>
<sequence length="374" mass="41155">MPASFQKSGEARGDLALADNRLWSVLNAATEVAIIATDPAGLITLFNRGAERLLGYGAEEVVGRITPLAFHCEEEILQRGEELGEQLGRPVTGFGVLVENARHGGAESREWTYIRKDGGRILVKLTVTPITGDDGAAEGFLGIAEDITERKRMERELVAGRELLATILEAIPNPIFFKDANGIYENCNRAFADYLGIPRERIIGSTVYDVAPPELAQVYHRADQALMARRGTQVYEAQVRYADGLLHNVIFYKSAMERSGGELLGLVGVMLDITDRIRAEEALRESEKQLRVIFDTSQAGIILVSPEGIITFANQRMAEMFGCSLEGLVGTPYPDLLHPVERTVGDRRMRRLIAGEVDHVATEQLCSLSIKLMS</sequence>
<feature type="domain" description="PAC" evidence="2">
    <location>
        <begin position="233"/>
        <end position="285"/>
    </location>
</feature>
<dbReference type="GO" id="GO:0006355">
    <property type="term" value="P:regulation of DNA-templated transcription"/>
    <property type="evidence" value="ECO:0007669"/>
    <property type="project" value="InterPro"/>
</dbReference>
<dbReference type="PROSITE" id="PS50112">
    <property type="entry name" value="PAS"/>
    <property type="match status" value="3"/>
</dbReference>
<dbReference type="PROSITE" id="PS50113">
    <property type="entry name" value="PAC"/>
    <property type="match status" value="2"/>
</dbReference>
<name>A0A831UC77_GEOME</name>
<organism evidence="3">
    <name type="scientific">Geobacter metallireducens</name>
    <dbReference type="NCBI Taxonomy" id="28232"/>
    <lineage>
        <taxon>Bacteria</taxon>
        <taxon>Pseudomonadati</taxon>
        <taxon>Thermodesulfobacteriota</taxon>
        <taxon>Desulfuromonadia</taxon>
        <taxon>Geobacterales</taxon>
        <taxon>Geobacteraceae</taxon>
        <taxon>Geobacter</taxon>
    </lineage>
</organism>
<dbReference type="PANTHER" id="PTHR44757">
    <property type="entry name" value="DIGUANYLATE CYCLASE DGCP"/>
    <property type="match status" value="1"/>
</dbReference>
<dbReference type="AlphaFoldDB" id="A0A831UC77"/>
<evidence type="ECO:0000313" key="3">
    <source>
        <dbReference type="EMBL" id="HEN42060.1"/>
    </source>
</evidence>
<dbReference type="CDD" id="cd00130">
    <property type="entry name" value="PAS"/>
    <property type="match status" value="3"/>
</dbReference>
<evidence type="ECO:0000259" key="1">
    <source>
        <dbReference type="PROSITE" id="PS50112"/>
    </source>
</evidence>
<dbReference type="InterPro" id="IPR013767">
    <property type="entry name" value="PAS_fold"/>
</dbReference>
<dbReference type="InterPro" id="IPR000014">
    <property type="entry name" value="PAS"/>
</dbReference>
<evidence type="ECO:0000259" key="2">
    <source>
        <dbReference type="PROSITE" id="PS50113"/>
    </source>
</evidence>
<feature type="domain" description="PAS" evidence="1">
    <location>
        <begin position="160"/>
        <end position="230"/>
    </location>
</feature>
<dbReference type="InterPro" id="IPR035965">
    <property type="entry name" value="PAS-like_dom_sf"/>
</dbReference>
<comment type="caution">
    <text evidence="3">The sequence shown here is derived from an EMBL/GenBank/DDBJ whole genome shotgun (WGS) entry which is preliminary data.</text>
</comment>
<accession>A0A831UC77</accession>
<dbReference type="Pfam" id="PF13426">
    <property type="entry name" value="PAS_9"/>
    <property type="match status" value="1"/>
</dbReference>
<feature type="domain" description="PAS" evidence="1">
    <location>
        <begin position="18"/>
        <end position="64"/>
    </location>
</feature>
<reference evidence="3" key="1">
    <citation type="journal article" date="2020" name="mSystems">
        <title>Genome- and Community-Level Interaction Insights into Carbon Utilization and Element Cycling Functions of Hydrothermarchaeota in Hydrothermal Sediment.</title>
        <authorList>
            <person name="Zhou Z."/>
            <person name="Liu Y."/>
            <person name="Xu W."/>
            <person name="Pan J."/>
            <person name="Luo Z.H."/>
            <person name="Li M."/>
        </authorList>
    </citation>
    <scope>NUCLEOTIDE SEQUENCE [LARGE SCALE GENOMIC DNA]</scope>
    <source>
        <strain evidence="3">SpSt-349</strain>
    </source>
</reference>
<dbReference type="PANTHER" id="PTHR44757:SF2">
    <property type="entry name" value="BIOFILM ARCHITECTURE MAINTENANCE PROTEIN MBAA"/>
    <property type="match status" value="1"/>
</dbReference>
<dbReference type="InterPro" id="IPR052155">
    <property type="entry name" value="Biofilm_reg_signaling"/>
</dbReference>
<dbReference type="SMART" id="SM00091">
    <property type="entry name" value="PAS"/>
    <property type="match status" value="3"/>
</dbReference>
<dbReference type="Gene3D" id="3.30.450.20">
    <property type="entry name" value="PAS domain"/>
    <property type="match status" value="3"/>
</dbReference>
<dbReference type="Pfam" id="PF08448">
    <property type="entry name" value="PAS_4"/>
    <property type="match status" value="1"/>
</dbReference>
<dbReference type="InterPro" id="IPR013656">
    <property type="entry name" value="PAS_4"/>
</dbReference>